<dbReference type="Gene3D" id="2.120.10.30">
    <property type="entry name" value="TolB, C-terminal domain"/>
    <property type="match status" value="1"/>
</dbReference>
<evidence type="ECO:0000256" key="1">
    <source>
        <dbReference type="SAM" id="SignalP"/>
    </source>
</evidence>
<organism evidence="2 3">
    <name type="scientific">Acidisphaera rubrifaciens HS-AP3</name>
    <dbReference type="NCBI Taxonomy" id="1231350"/>
    <lineage>
        <taxon>Bacteria</taxon>
        <taxon>Pseudomonadati</taxon>
        <taxon>Pseudomonadota</taxon>
        <taxon>Alphaproteobacteria</taxon>
        <taxon>Acetobacterales</taxon>
        <taxon>Acetobacteraceae</taxon>
        <taxon>Acidisphaera</taxon>
    </lineage>
</organism>
<keyword evidence="1" id="KW-0732">Signal</keyword>
<dbReference type="InterPro" id="IPR011042">
    <property type="entry name" value="6-blade_b-propeller_TolB-like"/>
</dbReference>
<dbReference type="OrthoDB" id="517707at2"/>
<dbReference type="Proteomes" id="UP000032680">
    <property type="component" value="Unassembled WGS sequence"/>
</dbReference>
<keyword evidence="3" id="KW-1185">Reference proteome</keyword>
<evidence type="ECO:0000313" key="2">
    <source>
        <dbReference type="EMBL" id="GAN78205.1"/>
    </source>
</evidence>
<sequence length="331" mass="34227">MKRTFLTRVRRKPRLTAALAATLLAASVAAAGHAAAAPADVLLPGDRFYPESLSSTPDGTLYVGSMAEGVVVRVAPGATTAQPFIPAGSNGLLSVLGVLTDAAHDTLWVCSSDLSALGVVMKAGSKPVALKSFDLKTGAPKASYPLPGDHTLCNDVVVAADGTVYVTDSFSPHILRLKPGATQLEVWATDERFSVKGGAGLDGIAIGSDNAVYVNTYNGGGLYRVAMAEDGSAGAVTTLKTSRPIKLPDALRSIGPGTFLMIEGAGTLDRVTVHGDTAQIDVVRGGFKLPVSVTEVGDVAWVAEGQLNHLFDPKTGKPGPFKVYPVEGFTR</sequence>
<comment type="caution">
    <text evidence="2">The sequence shown here is derived from an EMBL/GenBank/DDBJ whole genome shotgun (WGS) entry which is preliminary data.</text>
</comment>
<feature type="signal peptide" evidence="1">
    <location>
        <begin position="1"/>
        <end position="30"/>
    </location>
</feature>
<protein>
    <recommendedName>
        <fullName evidence="4">Gluconolactonase</fullName>
    </recommendedName>
</protein>
<evidence type="ECO:0000313" key="3">
    <source>
        <dbReference type="Proteomes" id="UP000032680"/>
    </source>
</evidence>
<name>A0A0D6P8W6_9PROT</name>
<gene>
    <name evidence="2" type="ORF">Asru_0685_02</name>
</gene>
<feature type="chain" id="PRO_5002309972" description="Gluconolactonase" evidence="1">
    <location>
        <begin position="31"/>
        <end position="331"/>
    </location>
</feature>
<dbReference type="SUPFAM" id="SSF63829">
    <property type="entry name" value="Calcium-dependent phosphotriesterase"/>
    <property type="match status" value="1"/>
</dbReference>
<dbReference type="RefSeq" id="WP_052945272.1">
    <property type="nucleotide sequence ID" value="NZ_BANB01000684.1"/>
</dbReference>
<proteinExistence type="predicted"/>
<evidence type="ECO:0008006" key="4">
    <source>
        <dbReference type="Google" id="ProtNLM"/>
    </source>
</evidence>
<accession>A0A0D6P8W6</accession>
<dbReference type="EMBL" id="BANB01000684">
    <property type="protein sequence ID" value="GAN78205.1"/>
    <property type="molecule type" value="Genomic_DNA"/>
</dbReference>
<reference evidence="2 3" key="1">
    <citation type="submission" date="2012-11" db="EMBL/GenBank/DDBJ databases">
        <title>Whole genome sequence of Acidisphaera rubrifaciens HS-AP3.</title>
        <authorList>
            <person name="Azuma Y."/>
            <person name="Higashiura N."/>
            <person name="Hirakawa H."/>
            <person name="Matsushita K."/>
        </authorList>
    </citation>
    <scope>NUCLEOTIDE SEQUENCE [LARGE SCALE GENOMIC DNA]</scope>
    <source>
        <strain evidence="2 3">HS-AP3</strain>
    </source>
</reference>
<dbReference type="AlphaFoldDB" id="A0A0D6P8W6"/>